<dbReference type="EMBL" id="BT135110">
    <property type="protein sequence ID" value="AFK34905.1"/>
    <property type="molecule type" value="mRNA"/>
</dbReference>
<proteinExistence type="evidence at transcript level"/>
<reference evidence="1" key="1">
    <citation type="submission" date="2012-05" db="EMBL/GenBank/DDBJ databases">
        <authorList>
            <person name="Krishnakumar V."/>
            <person name="Cheung F."/>
            <person name="Xiao Y."/>
            <person name="Chan A."/>
            <person name="Moskal W.A."/>
            <person name="Town C.D."/>
        </authorList>
    </citation>
    <scope>NUCLEOTIDE SEQUENCE</scope>
</reference>
<sequence length="49" mass="6008">MPKMRKIPMKLAMTQMMLSQRRKLGKTVLMPMKRMYMMSSREFEKRIPE</sequence>
<protein>
    <submittedName>
        <fullName evidence="1">Uncharacterized protein</fullName>
    </submittedName>
</protein>
<evidence type="ECO:0000313" key="1">
    <source>
        <dbReference type="EMBL" id="AFK34905.1"/>
    </source>
</evidence>
<dbReference type="AlphaFoldDB" id="I3S3R3"/>
<name>I3S3R3_LOTJA</name>
<organism evidence="1">
    <name type="scientific">Lotus japonicus</name>
    <name type="common">Lotus corniculatus var. japonicus</name>
    <dbReference type="NCBI Taxonomy" id="34305"/>
    <lineage>
        <taxon>Eukaryota</taxon>
        <taxon>Viridiplantae</taxon>
        <taxon>Streptophyta</taxon>
        <taxon>Embryophyta</taxon>
        <taxon>Tracheophyta</taxon>
        <taxon>Spermatophyta</taxon>
        <taxon>Magnoliopsida</taxon>
        <taxon>eudicotyledons</taxon>
        <taxon>Gunneridae</taxon>
        <taxon>Pentapetalae</taxon>
        <taxon>rosids</taxon>
        <taxon>fabids</taxon>
        <taxon>Fabales</taxon>
        <taxon>Fabaceae</taxon>
        <taxon>Papilionoideae</taxon>
        <taxon>50 kb inversion clade</taxon>
        <taxon>NPAAA clade</taxon>
        <taxon>Hologalegina</taxon>
        <taxon>robinioid clade</taxon>
        <taxon>Loteae</taxon>
        <taxon>Lotus</taxon>
    </lineage>
</organism>
<accession>I3S3R3</accession>